<reference evidence="2 3" key="1">
    <citation type="submission" date="2017-06" db="EMBL/GenBank/DDBJ databases">
        <title>Azoarcus.</title>
        <authorList>
            <person name="Woo J.-H."/>
            <person name="Kim H.-S."/>
        </authorList>
    </citation>
    <scope>NUCLEOTIDE SEQUENCE [LARGE SCALE GENOMIC DNA]</scope>
    <source>
        <strain evidence="2 3">TSPY31</strain>
    </source>
</reference>
<keyword evidence="2" id="KW-0540">Nuclease</keyword>
<evidence type="ECO:0000313" key="2">
    <source>
        <dbReference type="EMBL" id="AWI76248.1"/>
    </source>
</evidence>
<dbReference type="EMBL" id="CP022187">
    <property type="protein sequence ID" value="AWI76248.1"/>
    <property type="molecule type" value="Genomic_DNA"/>
</dbReference>
<dbReference type="Pfam" id="PF03372">
    <property type="entry name" value="Exo_endo_phos"/>
    <property type="match status" value="1"/>
</dbReference>
<dbReference type="KEGG" id="acom:CEW83_14335"/>
<dbReference type="InterPro" id="IPR036691">
    <property type="entry name" value="Endo/exonu/phosph_ase_sf"/>
</dbReference>
<name>A0A2U8GS05_9RHOO</name>
<feature type="domain" description="Endonuclease/exonuclease/phosphatase" evidence="1">
    <location>
        <begin position="39"/>
        <end position="247"/>
    </location>
</feature>
<sequence>MPQLDDLPPLAVQSDIAALHAHLDDVIPSKRLDENLLIATWNIRGFASLTREWTAGEHDSPKRDLRGLLAIGEIVRRFDVIALQELKGDLRALRDLMKWLGPNWAFLMTDVTAGPQGNGERMAYLFDRRRVELSGLACELVVPQEWLDEIRPDALQRQFARTPYAVSFRSGPATFILATLHVTYGASAAGRIPELRGIARWMRKWADSTNAWSQSLIALGDFNIDRRGDPLWQAFTSTGLTTPPDLDAVPRSIFTRAENPSTNKHYDQVAWFTGDDGKAQLNMTYRRGGYVDFLPFVYRELDLSKSAVSYRVSDHYPLWVEFGL</sequence>
<protein>
    <submittedName>
        <fullName evidence="2">Endonuclease</fullName>
    </submittedName>
</protein>
<dbReference type="Proteomes" id="UP000244930">
    <property type="component" value="Chromosome"/>
</dbReference>
<evidence type="ECO:0000313" key="3">
    <source>
        <dbReference type="Proteomes" id="UP000244930"/>
    </source>
</evidence>
<proteinExistence type="predicted"/>
<dbReference type="RefSeq" id="WP_108949950.1">
    <property type="nucleotide sequence ID" value="NZ_CP022187.1"/>
</dbReference>
<keyword evidence="2" id="KW-0378">Hydrolase</keyword>
<evidence type="ECO:0000259" key="1">
    <source>
        <dbReference type="Pfam" id="PF03372"/>
    </source>
</evidence>
<dbReference type="Gene3D" id="3.60.10.10">
    <property type="entry name" value="Endonuclease/exonuclease/phosphatase"/>
    <property type="match status" value="1"/>
</dbReference>
<gene>
    <name evidence="2" type="ORF">CEW83_14335</name>
</gene>
<dbReference type="AlphaFoldDB" id="A0A2U8GS05"/>
<dbReference type="GO" id="GO:0004519">
    <property type="term" value="F:endonuclease activity"/>
    <property type="evidence" value="ECO:0007669"/>
    <property type="project" value="UniProtKB-KW"/>
</dbReference>
<keyword evidence="3" id="KW-1185">Reference proteome</keyword>
<organism evidence="2 3">
    <name type="scientific">Parazoarcus communis</name>
    <dbReference type="NCBI Taxonomy" id="41977"/>
    <lineage>
        <taxon>Bacteria</taxon>
        <taxon>Pseudomonadati</taxon>
        <taxon>Pseudomonadota</taxon>
        <taxon>Betaproteobacteria</taxon>
        <taxon>Rhodocyclales</taxon>
        <taxon>Zoogloeaceae</taxon>
        <taxon>Parazoarcus</taxon>
    </lineage>
</organism>
<dbReference type="CDD" id="cd10283">
    <property type="entry name" value="MnuA_DNase1-like"/>
    <property type="match status" value="1"/>
</dbReference>
<keyword evidence="2" id="KW-0255">Endonuclease</keyword>
<dbReference type="SUPFAM" id="SSF56219">
    <property type="entry name" value="DNase I-like"/>
    <property type="match status" value="1"/>
</dbReference>
<accession>A0A2U8GS05</accession>
<dbReference type="InterPro" id="IPR005135">
    <property type="entry name" value="Endo/exonuclease/phosphatase"/>
</dbReference>